<organism evidence="4 5">
    <name type="scientific">Rhizoctonia solani</name>
    <dbReference type="NCBI Taxonomy" id="456999"/>
    <lineage>
        <taxon>Eukaryota</taxon>
        <taxon>Fungi</taxon>
        <taxon>Dikarya</taxon>
        <taxon>Basidiomycota</taxon>
        <taxon>Agaricomycotina</taxon>
        <taxon>Agaricomycetes</taxon>
        <taxon>Cantharellales</taxon>
        <taxon>Ceratobasidiaceae</taxon>
        <taxon>Rhizoctonia</taxon>
    </lineage>
</organism>
<comment type="caution">
    <text evidence="4">The sequence shown here is derived from an EMBL/GenBank/DDBJ whole genome shotgun (WGS) entry which is preliminary data.</text>
</comment>
<dbReference type="Proteomes" id="UP000663850">
    <property type="component" value="Unassembled WGS sequence"/>
</dbReference>
<evidence type="ECO:0000313" key="5">
    <source>
        <dbReference type="Proteomes" id="UP000663850"/>
    </source>
</evidence>
<evidence type="ECO:0000256" key="3">
    <source>
        <dbReference type="SAM" id="SignalP"/>
    </source>
</evidence>
<feature type="region of interest" description="Disordered" evidence="2">
    <location>
        <begin position="482"/>
        <end position="505"/>
    </location>
</feature>
<feature type="compositionally biased region" description="Basic and acidic residues" evidence="2">
    <location>
        <begin position="403"/>
        <end position="427"/>
    </location>
</feature>
<feature type="chain" id="PRO_5034198986" description="Myb-like domain-containing protein" evidence="3">
    <location>
        <begin position="21"/>
        <end position="505"/>
    </location>
</feature>
<feature type="signal peptide" evidence="3">
    <location>
        <begin position="1"/>
        <end position="20"/>
    </location>
</feature>
<name>A0A8H3C145_9AGAM</name>
<dbReference type="AlphaFoldDB" id="A0A8H3C145"/>
<evidence type="ECO:0000256" key="2">
    <source>
        <dbReference type="SAM" id="MobiDB-lite"/>
    </source>
</evidence>
<gene>
    <name evidence="4" type="ORF">RDB_LOCUS60248</name>
</gene>
<keyword evidence="3" id="KW-0732">Signal</keyword>
<proteinExistence type="predicted"/>
<feature type="non-terminal residue" evidence="4">
    <location>
        <position position="1"/>
    </location>
</feature>
<keyword evidence="1" id="KW-0175">Coiled coil</keyword>
<evidence type="ECO:0000256" key="1">
    <source>
        <dbReference type="SAM" id="Coils"/>
    </source>
</evidence>
<feature type="coiled-coil region" evidence="1">
    <location>
        <begin position="248"/>
        <end position="275"/>
    </location>
</feature>
<evidence type="ECO:0000313" key="4">
    <source>
        <dbReference type="EMBL" id="CAE6469480.1"/>
    </source>
</evidence>
<dbReference type="EMBL" id="CAJMWZ010003125">
    <property type="protein sequence ID" value="CAE6469480.1"/>
    <property type="molecule type" value="Genomic_DNA"/>
</dbReference>
<reference evidence="4" key="1">
    <citation type="submission" date="2021-01" db="EMBL/GenBank/DDBJ databases">
        <authorList>
            <person name="Kaushik A."/>
        </authorList>
    </citation>
    <scope>NUCLEOTIDE SEQUENCE</scope>
    <source>
        <strain evidence="4">Type strain: AG8-Rh-89/</strain>
    </source>
</reference>
<sequence length="505" mass="56774">MANPWCHQGILQVSIIHSLGYIVLVDWNCQIDPEPQRYPPPVVPSQTNHALHGWHNQELQVTHYQHGLSGRMRSPSWSVSPPGTPADSVPSTSTSTKVPRGLIPPQPTHADDDSELELPEASKLLQVPQINPNPAPKIGPNAPSIHIKSNEDTILDQGHRPWTNEEIGALIEGITDPDHPEHFQLAQAKGFSGQVAGRWSQFSKAVLNGQRSGRAAWTKLKEIKNTYREVRDLHTQTGNGGLLQLEDNDSKAETMQKLRTRLKKLESRVGKLKYVTDKEVYYSWVKGGQSSWFARMHARFGDDMVLQRPIERSSGRLSPRVQIEAADDDDDMSESLNGPSSKADKLLDRMLDVLPPPIPPSIHKRRLALDEKKLEMEDKRANKNTTILEKRLELEIKQLEAESKRRQRRWDLEDEDRKRRQAEDDSTRGASQGRANIEFLLKLAKPTAEGGIDNEAFRKHAESAAFTLVDALTRQTLEGLSKHQVVHSSNPDVDMDGNIGEVRNN</sequence>
<feature type="region of interest" description="Disordered" evidence="2">
    <location>
        <begin position="66"/>
        <end position="114"/>
    </location>
</feature>
<protein>
    <recommendedName>
        <fullName evidence="6">Myb-like domain-containing protein</fullName>
    </recommendedName>
</protein>
<evidence type="ECO:0008006" key="6">
    <source>
        <dbReference type="Google" id="ProtNLM"/>
    </source>
</evidence>
<feature type="region of interest" description="Disordered" evidence="2">
    <location>
        <begin position="311"/>
        <end position="344"/>
    </location>
</feature>
<feature type="region of interest" description="Disordered" evidence="2">
    <location>
        <begin position="403"/>
        <end position="433"/>
    </location>
</feature>
<accession>A0A8H3C145</accession>